<gene>
    <name evidence="1" type="ORF">C5Y83_27550</name>
</gene>
<dbReference type="Proteomes" id="UP000238322">
    <property type="component" value="Unassembled WGS sequence"/>
</dbReference>
<proteinExistence type="predicted"/>
<dbReference type="EMBL" id="PUHY01000015">
    <property type="protein sequence ID" value="PQO29801.1"/>
    <property type="molecule type" value="Genomic_DNA"/>
</dbReference>
<dbReference type="AlphaFoldDB" id="A0A2S8FCB1"/>
<dbReference type="RefSeq" id="WP_105332995.1">
    <property type="nucleotide sequence ID" value="NZ_PUHY01000015.1"/>
</dbReference>
<protein>
    <submittedName>
        <fullName evidence="1">Uncharacterized protein</fullName>
    </submittedName>
</protein>
<evidence type="ECO:0000313" key="1">
    <source>
        <dbReference type="EMBL" id="PQO29801.1"/>
    </source>
</evidence>
<evidence type="ECO:0000313" key="2">
    <source>
        <dbReference type="Proteomes" id="UP000238322"/>
    </source>
</evidence>
<name>A0A2S8FCB1_9BACT</name>
<reference evidence="1 2" key="1">
    <citation type="submission" date="2018-02" db="EMBL/GenBank/DDBJ databases">
        <title>Comparative genomes isolates from brazilian mangrove.</title>
        <authorList>
            <person name="Araujo J.E."/>
            <person name="Taketani R.G."/>
            <person name="Silva M.C.P."/>
            <person name="Loureco M.V."/>
            <person name="Andreote F.D."/>
        </authorList>
    </citation>
    <scope>NUCLEOTIDE SEQUENCE [LARGE SCALE GENOMIC DNA]</scope>
    <source>
        <strain evidence="1 2">Hex-1 MGV</strain>
    </source>
</reference>
<comment type="caution">
    <text evidence="1">The sequence shown here is derived from an EMBL/GenBank/DDBJ whole genome shotgun (WGS) entry which is preliminary data.</text>
</comment>
<dbReference type="OrthoDB" id="9879529at2"/>
<accession>A0A2S8FCB1</accession>
<sequence>MNATALDVIPPKSAACPRVTQPYCVDSMYYGHYGDCWRRWPEGWQQCRPNECYYPAIQAGEIEHIVEVEEPEVVDTPKVADEPKSTMMPPVGEIVVPRLESVSPSDM</sequence>
<organism evidence="1 2">
    <name type="scientific">Blastopirellula marina</name>
    <dbReference type="NCBI Taxonomy" id="124"/>
    <lineage>
        <taxon>Bacteria</taxon>
        <taxon>Pseudomonadati</taxon>
        <taxon>Planctomycetota</taxon>
        <taxon>Planctomycetia</taxon>
        <taxon>Pirellulales</taxon>
        <taxon>Pirellulaceae</taxon>
        <taxon>Blastopirellula</taxon>
    </lineage>
</organism>